<evidence type="ECO:0000313" key="10">
    <source>
        <dbReference type="Proteomes" id="UP000694867"/>
    </source>
</evidence>
<comment type="subunit">
    <text evidence="3">Heterodimer of a catalytic heavy chain and a regulatory light chain.</text>
</comment>
<evidence type="ECO:0000313" key="11">
    <source>
        <dbReference type="RefSeq" id="XP_003737896.1"/>
    </source>
</evidence>
<dbReference type="AlphaFoldDB" id="A0AAJ6QMJ2"/>
<dbReference type="Proteomes" id="UP000694867">
    <property type="component" value="Unplaced"/>
</dbReference>
<reference evidence="11" key="1">
    <citation type="submission" date="2025-08" db="UniProtKB">
        <authorList>
            <consortium name="RefSeq"/>
        </authorList>
    </citation>
    <scope>IDENTIFICATION</scope>
</reference>
<evidence type="ECO:0000256" key="7">
    <source>
        <dbReference type="ARBA" id="ARBA00031732"/>
    </source>
</evidence>
<evidence type="ECO:0000256" key="2">
    <source>
        <dbReference type="ARBA" id="ARBA00008612"/>
    </source>
</evidence>
<gene>
    <name evidence="11" type="primary">LOC100903867</name>
</gene>
<accession>A0AAJ6QMJ2</accession>
<evidence type="ECO:0000256" key="4">
    <source>
        <dbReference type="ARBA" id="ARBA00022684"/>
    </source>
</evidence>
<comment type="pathway">
    <text evidence="1">Sulfur metabolism; glutathione biosynthesis; glutathione from L-cysteine and L-glutamate: step 1/2.</text>
</comment>
<keyword evidence="10" id="KW-1185">Reference proteome</keyword>
<dbReference type="GO" id="GO:0016874">
    <property type="term" value="F:ligase activity"/>
    <property type="evidence" value="ECO:0007669"/>
    <property type="project" value="UniProtKB-KW"/>
</dbReference>
<dbReference type="InterPro" id="IPR023210">
    <property type="entry name" value="NADP_OxRdtase_dom"/>
</dbReference>
<dbReference type="CTD" id="2730"/>
<keyword evidence="11" id="KW-0436">Ligase</keyword>
<evidence type="ECO:0000256" key="1">
    <source>
        <dbReference type="ARBA" id="ARBA00005006"/>
    </source>
</evidence>
<name>A0AAJ6QMJ2_9ACAR</name>
<dbReference type="GeneID" id="100903867"/>
<dbReference type="GO" id="GO:0035226">
    <property type="term" value="F:glutamate-cysteine ligase catalytic subunit binding"/>
    <property type="evidence" value="ECO:0007669"/>
    <property type="project" value="InterPro"/>
</dbReference>
<dbReference type="PANTHER" id="PTHR13295:SF4">
    <property type="entry name" value="GLUTAMATE--CYSTEINE LIGASE REGULATORY SUBUNIT"/>
    <property type="match status" value="1"/>
</dbReference>
<dbReference type="KEGG" id="goe:100903867"/>
<organism evidence="10 11">
    <name type="scientific">Galendromus occidentalis</name>
    <name type="common">western predatory mite</name>
    <dbReference type="NCBI Taxonomy" id="34638"/>
    <lineage>
        <taxon>Eukaryota</taxon>
        <taxon>Metazoa</taxon>
        <taxon>Ecdysozoa</taxon>
        <taxon>Arthropoda</taxon>
        <taxon>Chelicerata</taxon>
        <taxon>Arachnida</taxon>
        <taxon>Acari</taxon>
        <taxon>Parasitiformes</taxon>
        <taxon>Mesostigmata</taxon>
        <taxon>Gamasina</taxon>
        <taxon>Phytoseioidea</taxon>
        <taxon>Phytoseiidae</taxon>
        <taxon>Typhlodrominae</taxon>
        <taxon>Galendromus</taxon>
    </lineage>
</organism>
<evidence type="ECO:0000256" key="3">
    <source>
        <dbReference type="ARBA" id="ARBA00011532"/>
    </source>
</evidence>
<dbReference type="GO" id="GO:0006750">
    <property type="term" value="P:glutathione biosynthetic process"/>
    <property type="evidence" value="ECO:0007669"/>
    <property type="project" value="UniProtKB-KW"/>
</dbReference>
<dbReference type="RefSeq" id="XP_003737896.1">
    <property type="nucleotide sequence ID" value="XM_003737848.2"/>
</dbReference>
<proteinExistence type="inferred from homology"/>
<dbReference type="GO" id="GO:0030234">
    <property type="term" value="F:enzyme regulator activity"/>
    <property type="evidence" value="ECO:0007669"/>
    <property type="project" value="TreeGrafter"/>
</dbReference>
<dbReference type="Pfam" id="PF00248">
    <property type="entry name" value="Aldo_ket_red"/>
    <property type="match status" value="1"/>
</dbReference>
<evidence type="ECO:0000256" key="5">
    <source>
        <dbReference type="ARBA" id="ARBA00030406"/>
    </source>
</evidence>
<dbReference type="Gene3D" id="3.20.20.100">
    <property type="entry name" value="NADP-dependent oxidoreductase domain"/>
    <property type="match status" value="1"/>
</dbReference>
<keyword evidence="4" id="KW-0317">Glutathione biosynthesis</keyword>
<sequence length="256" mass="28996">MINADEIVVLDTGNIIKCKQLTKQDFETLSDEMVESVRHCLDSLSRSFANVDTKVDYTHENHSSVVEANDRDQVRVCVKVFLTRFEENAVHDAVHKALTQLDVNRIESLIVAFPPSGNHKIGLLQMQPVWRACEELIAQGSVCSAGVADLDLSQLSELYQWAPSFKPTTNQLCLDTICNLPKEMTEFAAENNIQLLSHGDDKELTSRVNVRRILHGFKGNVDDWICEFATRYTVSFQCRGVLHSKGYIVKLRRESR</sequence>
<dbReference type="GO" id="GO:0017109">
    <property type="term" value="C:glutamate-cysteine ligase complex"/>
    <property type="evidence" value="ECO:0007669"/>
    <property type="project" value="TreeGrafter"/>
</dbReference>
<dbReference type="SUPFAM" id="SSF51430">
    <property type="entry name" value="NAD(P)-linked oxidoreductase"/>
    <property type="match status" value="1"/>
</dbReference>
<evidence type="ECO:0000256" key="6">
    <source>
        <dbReference type="ARBA" id="ARBA00031154"/>
    </source>
</evidence>
<dbReference type="InterPro" id="IPR036812">
    <property type="entry name" value="NAD(P)_OxRdtase_dom_sf"/>
</dbReference>
<evidence type="ECO:0000259" key="9">
    <source>
        <dbReference type="Pfam" id="PF00248"/>
    </source>
</evidence>
<comment type="similarity">
    <text evidence="2">Belongs to the aldo/keto reductase family. Glutamate--cysteine ligase light chain subfamily.</text>
</comment>
<feature type="domain" description="NADP-dependent oxidoreductase" evidence="9">
    <location>
        <begin position="68"/>
        <end position="197"/>
    </location>
</feature>
<dbReference type="PANTHER" id="PTHR13295">
    <property type="entry name" value="GLUTAMATE CYSTEINE LIGASE REGULATORY SUBUNIT"/>
    <property type="match status" value="1"/>
</dbReference>
<protein>
    <recommendedName>
        <fullName evidence="7">GCS light chain</fullName>
    </recommendedName>
    <alternativeName>
        <fullName evidence="5">Gamma-ECS regulatory subunit</fullName>
    </alternativeName>
    <alternativeName>
        <fullName evidence="8">Gamma-glutamylcysteine synthetase regulatory subunit</fullName>
    </alternativeName>
    <alternativeName>
        <fullName evidence="6">Glutamate--cysteine ligase modifier subunit</fullName>
    </alternativeName>
</protein>
<dbReference type="InterPro" id="IPR032963">
    <property type="entry name" value="Gclm"/>
</dbReference>
<evidence type="ECO:0000256" key="8">
    <source>
        <dbReference type="ARBA" id="ARBA00032926"/>
    </source>
</evidence>